<organism evidence="3 4">
    <name type="scientific">Candidatus Shapirobacteria bacterium CG10_big_fil_rev_8_21_14_0_10_40_9</name>
    <dbReference type="NCBI Taxonomy" id="1974888"/>
    <lineage>
        <taxon>Bacteria</taxon>
        <taxon>Candidatus Shapironibacteriota</taxon>
    </lineage>
</organism>
<keyword evidence="1" id="KW-1133">Transmembrane helix</keyword>
<keyword evidence="1" id="KW-0472">Membrane</keyword>
<feature type="transmembrane region" description="Helical" evidence="1">
    <location>
        <begin position="48"/>
        <end position="72"/>
    </location>
</feature>
<dbReference type="EMBL" id="PFEK01000020">
    <property type="protein sequence ID" value="PJE67681.1"/>
    <property type="molecule type" value="Genomic_DNA"/>
</dbReference>
<feature type="chain" id="PRO_5014598303" description="TrbC/VIRB2 family protein" evidence="2">
    <location>
        <begin position="25"/>
        <end position="132"/>
    </location>
</feature>
<evidence type="ECO:0000256" key="1">
    <source>
        <dbReference type="SAM" id="Phobius"/>
    </source>
</evidence>
<dbReference type="InterPro" id="IPR043993">
    <property type="entry name" value="T4SS_pilin"/>
</dbReference>
<name>A0A2M8L420_9BACT</name>
<protein>
    <recommendedName>
        <fullName evidence="5">TrbC/VIRB2 family protein</fullName>
    </recommendedName>
</protein>
<dbReference type="Pfam" id="PF18895">
    <property type="entry name" value="T4SS_pilin"/>
    <property type="match status" value="1"/>
</dbReference>
<evidence type="ECO:0008006" key="5">
    <source>
        <dbReference type="Google" id="ProtNLM"/>
    </source>
</evidence>
<dbReference type="AlphaFoldDB" id="A0A2M8L420"/>
<keyword evidence="1" id="KW-0812">Transmembrane</keyword>
<evidence type="ECO:0000313" key="4">
    <source>
        <dbReference type="Proteomes" id="UP000231474"/>
    </source>
</evidence>
<feature type="transmembrane region" description="Helical" evidence="1">
    <location>
        <begin position="93"/>
        <end position="113"/>
    </location>
</feature>
<evidence type="ECO:0000256" key="2">
    <source>
        <dbReference type="SAM" id="SignalP"/>
    </source>
</evidence>
<accession>A0A2M8L420</accession>
<dbReference type="Proteomes" id="UP000231474">
    <property type="component" value="Unassembled WGS sequence"/>
</dbReference>
<proteinExistence type="predicted"/>
<keyword evidence="2" id="KW-0732">Signal</keyword>
<evidence type="ECO:0000313" key="3">
    <source>
        <dbReference type="EMBL" id="PJE67681.1"/>
    </source>
</evidence>
<comment type="caution">
    <text evidence="3">The sequence shown here is derived from an EMBL/GenBank/DDBJ whole genome shotgun (WGS) entry which is preliminary data.</text>
</comment>
<feature type="signal peptide" evidence="2">
    <location>
        <begin position="1"/>
        <end position="24"/>
    </location>
</feature>
<sequence length="132" mass="14108">MKKIFRSLGLATIGVLGWATPVFAADIGLCPPESPEKWNILCQISFGGIVPTFVNLILVIGAIVFFFMLVIGGIQWMVSGGDKAATESARGRITAALIGLVIVFSAWAILKIIETLFGISLTTFKIPVIPTE</sequence>
<reference evidence="4" key="1">
    <citation type="submission" date="2017-09" db="EMBL/GenBank/DDBJ databases">
        <title>Depth-based differentiation of microbial function through sediment-hosted aquifers and enrichment of novel symbionts in the deep terrestrial subsurface.</title>
        <authorList>
            <person name="Probst A.J."/>
            <person name="Ladd B."/>
            <person name="Jarett J.K."/>
            <person name="Geller-Mcgrath D.E."/>
            <person name="Sieber C.M.K."/>
            <person name="Emerson J.B."/>
            <person name="Anantharaman K."/>
            <person name="Thomas B.C."/>
            <person name="Malmstrom R."/>
            <person name="Stieglmeier M."/>
            <person name="Klingl A."/>
            <person name="Woyke T."/>
            <person name="Ryan C.M."/>
            <person name="Banfield J.F."/>
        </authorList>
    </citation>
    <scope>NUCLEOTIDE SEQUENCE [LARGE SCALE GENOMIC DNA]</scope>
</reference>
<gene>
    <name evidence="3" type="ORF">COU95_01065</name>
</gene>